<organism evidence="3 4">
    <name type="scientific">Variovorax boronicumulans</name>
    <dbReference type="NCBI Taxonomy" id="436515"/>
    <lineage>
        <taxon>Bacteria</taxon>
        <taxon>Pseudomonadati</taxon>
        <taxon>Pseudomonadota</taxon>
        <taxon>Betaproteobacteria</taxon>
        <taxon>Burkholderiales</taxon>
        <taxon>Comamonadaceae</taxon>
        <taxon>Variovorax</taxon>
    </lineage>
</organism>
<dbReference type="Proteomes" id="UP001244295">
    <property type="component" value="Unassembled WGS sequence"/>
</dbReference>
<dbReference type="RefSeq" id="WP_307587221.1">
    <property type="nucleotide sequence ID" value="NZ_JAUSRQ010000014.1"/>
</dbReference>
<feature type="compositionally biased region" description="Low complexity" evidence="1">
    <location>
        <begin position="100"/>
        <end position="117"/>
    </location>
</feature>
<feature type="region of interest" description="Disordered" evidence="1">
    <location>
        <begin position="97"/>
        <end position="117"/>
    </location>
</feature>
<proteinExistence type="predicted"/>
<comment type="caution">
    <text evidence="3">The sequence shown here is derived from an EMBL/GenBank/DDBJ whole genome shotgun (WGS) entry which is preliminary data.</text>
</comment>
<evidence type="ECO:0000256" key="2">
    <source>
        <dbReference type="SAM" id="SignalP"/>
    </source>
</evidence>
<evidence type="ECO:0000313" key="4">
    <source>
        <dbReference type="Proteomes" id="UP001244295"/>
    </source>
</evidence>
<evidence type="ECO:0000313" key="3">
    <source>
        <dbReference type="EMBL" id="MDP9924945.1"/>
    </source>
</evidence>
<accession>A0AAW8DZB6</accession>
<keyword evidence="2" id="KW-0732">Signal</keyword>
<sequence>MTSSRTLFCLPWLLIAAVLAGGCASHAVTDDAIVTNTSRALGLPPQAFTISNRADSGVQTTFQARTDGGRVYSCYVEGSVSVVGRVVSDAICQEMRQSDAPASARRPATRPTTSPAPACNALLRAAGRCN</sequence>
<feature type="signal peptide" evidence="2">
    <location>
        <begin position="1"/>
        <end position="27"/>
    </location>
</feature>
<evidence type="ECO:0000256" key="1">
    <source>
        <dbReference type="SAM" id="MobiDB-lite"/>
    </source>
</evidence>
<dbReference type="AlphaFoldDB" id="A0AAW8DZB6"/>
<feature type="chain" id="PRO_5043812859" description="Lipoprotein" evidence="2">
    <location>
        <begin position="28"/>
        <end position="130"/>
    </location>
</feature>
<dbReference type="EMBL" id="JAUSRR010000006">
    <property type="protein sequence ID" value="MDP9924945.1"/>
    <property type="molecule type" value="Genomic_DNA"/>
</dbReference>
<gene>
    <name evidence="3" type="ORF">J2W25_003981</name>
</gene>
<reference evidence="3" key="1">
    <citation type="submission" date="2023-07" db="EMBL/GenBank/DDBJ databases">
        <title>Sorghum-associated microbial communities from plants grown in Nebraska, USA.</title>
        <authorList>
            <person name="Schachtman D."/>
        </authorList>
    </citation>
    <scope>NUCLEOTIDE SEQUENCE</scope>
    <source>
        <strain evidence="3">DS2795</strain>
    </source>
</reference>
<evidence type="ECO:0008006" key="5">
    <source>
        <dbReference type="Google" id="ProtNLM"/>
    </source>
</evidence>
<protein>
    <recommendedName>
        <fullName evidence="5">Lipoprotein</fullName>
    </recommendedName>
</protein>
<dbReference type="PROSITE" id="PS51257">
    <property type="entry name" value="PROKAR_LIPOPROTEIN"/>
    <property type="match status" value="1"/>
</dbReference>
<name>A0AAW8DZB6_9BURK</name>